<proteinExistence type="inferred from homology"/>
<feature type="non-terminal residue" evidence="17">
    <location>
        <position position="190"/>
    </location>
</feature>
<keyword evidence="6" id="KW-0256">Endoplasmic reticulum</keyword>
<evidence type="ECO:0000313" key="18">
    <source>
        <dbReference type="Proteomes" id="UP000619137"/>
    </source>
</evidence>
<organism evidence="17 18">
    <name type="scientific">Sula dactylatra</name>
    <name type="common">Masked booby</name>
    <dbReference type="NCBI Taxonomy" id="56068"/>
    <lineage>
        <taxon>Eukaryota</taxon>
        <taxon>Metazoa</taxon>
        <taxon>Chordata</taxon>
        <taxon>Craniata</taxon>
        <taxon>Vertebrata</taxon>
        <taxon>Euteleostomi</taxon>
        <taxon>Archelosauria</taxon>
        <taxon>Archosauria</taxon>
        <taxon>Dinosauria</taxon>
        <taxon>Saurischia</taxon>
        <taxon>Theropoda</taxon>
        <taxon>Coelurosauria</taxon>
        <taxon>Aves</taxon>
        <taxon>Neognathae</taxon>
        <taxon>Neoaves</taxon>
        <taxon>Aequornithes</taxon>
        <taxon>Suliformes</taxon>
        <taxon>Sulidae</taxon>
        <taxon>Sula</taxon>
    </lineage>
</organism>
<comment type="catalytic activity">
    <reaction evidence="13">
        <text>K(+)(in) = K(+)(out)</text>
        <dbReference type="Rhea" id="RHEA:29463"/>
        <dbReference type="ChEBI" id="CHEBI:29103"/>
    </reaction>
</comment>
<keyword evidence="3" id="KW-0813">Transport</keyword>
<evidence type="ECO:0000256" key="16">
    <source>
        <dbReference type="SAM" id="MobiDB-lite"/>
    </source>
</evidence>
<feature type="compositionally biased region" description="Polar residues" evidence="16">
    <location>
        <begin position="161"/>
        <end position="171"/>
    </location>
</feature>
<evidence type="ECO:0000256" key="11">
    <source>
        <dbReference type="ARBA" id="ARBA00023136"/>
    </source>
</evidence>
<evidence type="ECO:0000256" key="15">
    <source>
        <dbReference type="ARBA" id="ARBA00047059"/>
    </source>
</evidence>
<accession>A0A851A6Z8</accession>
<evidence type="ECO:0000256" key="4">
    <source>
        <dbReference type="ARBA" id="ARBA00022538"/>
    </source>
</evidence>
<dbReference type="AlphaFoldDB" id="A0A851A6Z8"/>
<evidence type="ECO:0000256" key="6">
    <source>
        <dbReference type="ARBA" id="ARBA00022824"/>
    </source>
</evidence>
<evidence type="ECO:0000256" key="2">
    <source>
        <dbReference type="ARBA" id="ARBA00005766"/>
    </source>
</evidence>
<evidence type="ECO:0000256" key="3">
    <source>
        <dbReference type="ARBA" id="ARBA00022448"/>
    </source>
</evidence>
<feature type="non-terminal residue" evidence="17">
    <location>
        <position position="1"/>
    </location>
</feature>
<keyword evidence="4" id="KW-0633">Potassium transport</keyword>
<comment type="subunit">
    <text evidence="15">Homotrimer; conformation seems to be controled by binding to diacylglycerol (DAG).</text>
</comment>
<evidence type="ECO:0000256" key="9">
    <source>
        <dbReference type="ARBA" id="ARBA00022989"/>
    </source>
</evidence>
<comment type="caution">
    <text evidence="17">The sequence shown here is derived from an EMBL/GenBank/DDBJ whole genome shotgun (WGS) entry which is preliminary data.</text>
</comment>
<dbReference type="GO" id="GO:0005267">
    <property type="term" value="F:potassium channel activity"/>
    <property type="evidence" value="ECO:0007669"/>
    <property type="project" value="UniProtKB-KW"/>
</dbReference>
<comment type="similarity">
    <text evidence="2">Belongs to the TMEM38 family.</text>
</comment>
<feature type="region of interest" description="Disordered" evidence="16">
    <location>
        <begin position="154"/>
        <end position="190"/>
    </location>
</feature>
<dbReference type="GO" id="GO:0042802">
    <property type="term" value="F:identical protein binding"/>
    <property type="evidence" value="ECO:0007669"/>
    <property type="project" value="InterPro"/>
</dbReference>
<gene>
    <name evidence="17" type="primary">Tmem38b</name>
    <name evidence="17" type="ORF">SULDAC_R11992</name>
</gene>
<evidence type="ECO:0000256" key="7">
    <source>
        <dbReference type="ARBA" id="ARBA00022826"/>
    </source>
</evidence>
<evidence type="ECO:0000313" key="17">
    <source>
        <dbReference type="EMBL" id="NWI28402.1"/>
    </source>
</evidence>
<keyword evidence="12" id="KW-0407">Ion channel</keyword>
<reference evidence="17" key="1">
    <citation type="submission" date="2019-10" db="EMBL/GenBank/DDBJ databases">
        <title>Bird 10,000 Genomes (B10K) Project - Family phase.</title>
        <authorList>
            <person name="Zhang G."/>
        </authorList>
    </citation>
    <scope>NUCLEOTIDE SEQUENCE</scope>
    <source>
        <strain evidence="17">B10K-DU-002-49</strain>
        <tissue evidence="17">Muscle</tissue>
    </source>
</reference>
<comment type="subcellular location">
    <subcellularLocation>
        <location evidence="1">Endoplasmic reticulum membrane</location>
        <topology evidence="1">Multi-pass membrane protein</topology>
    </subcellularLocation>
</comment>
<keyword evidence="7" id="KW-0631">Potassium channel</keyword>
<dbReference type="PANTHER" id="PTHR12454">
    <property type="entry name" value="TRIMERIC INTRACELLULAR CATION CHANNEL"/>
    <property type="match status" value="1"/>
</dbReference>
<evidence type="ECO:0000256" key="13">
    <source>
        <dbReference type="ARBA" id="ARBA00034430"/>
    </source>
</evidence>
<keyword evidence="9" id="KW-1133">Transmembrane helix</keyword>
<evidence type="ECO:0000256" key="10">
    <source>
        <dbReference type="ARBA" id="ARBA00023065"/>
    </source>
</evidence>
<keyword evidence="11" id="KW-0472">Membrane</keyword>
<evidence type="ECO:0000256" key="14">
    <source>
        <dbReference type="ARBA" id="ARBA00045968"/>
    </source>
</evidence>
<evidence type="ECO:0000256" key="1">
    <source>
        <dbReference type="ARBA" id="ARBA00004477"/>
    </source>
</evidence>
<dbReference type="InterPro" id="IPR007866">
    <property type="entry name" value="TRIC_channel"/>
</dbReference>
<feature type="compositionally biased region" description="Basic residues" evidence="16">
    <location>
        <begin position="180"/>
        <end position="190"/>
    </location>
</feature>
<keyword evidence="8" id="KW-0630">Potassium</keyword>
<evidence type="ECO:0000256" key="5">
    <source>
        <dbReference type="ARBA" id="ARBA00022692"/>
    </source>
</evidence>
<evidence type="ECO:0000256" key="8">
    <source>
        <dbReference type="ARBA" id="ARBA00022958"/>
    </source>
</evidence>
<sequence length="190" mass="21055">YLVFYCPQDIFYRCFAFLPLRLLVAGMKEVTRTWKITAGIAHADSHFKDAWLVMVAVGWARGAGGGLISNFEQLVRGVWKPETNELLKMSYLAVRIHLGAYTLHSLNLNGSSHLLTVFQFEQAMMLTRSATSPFAPFEAALGHMFFGLQKTPSKVKGEGAASSNGSSVCDRSSSEQHHDGVKKRQAKKTE</sequence>
<dbReference type="Proteomes" id="UP000619137">
    <property type="component" value="Unassembled WGS sequence"/>
</dbReference>
<comment type="function">
    <text evidence="14">Intracellular monovalent cation channel required for maintenance of rapid intracellular calcium release. Acts as a potassium counter-ion channel that functions in synchronization with calcium release from intracellular stores. Activated by increased cytosolic Ca(2+) levels.</text>
</comment>
<keyword evidence="18" id="KW-1185">Reference proteome</keyword>
<protein>
    <submittedName>
        <fullName evidence="17">TM38B protein</fullName>
    </submittedName>
</protein>
<dbReference type="PANTHER" id="PTHR12454:SF5">
    <property type="entry name" value="TRIMERIC INTRACELLULAR CATION CHANNEL TYPE B"/>
    <property type="match status" value="1"/>
</dbReference>
<name>A0A851A6Z8_SULDA</name>
<keyword evidence="10" id="KW-0406">Ion transport</keyword>
<dbReference type="Pfam" id="PF05197">
    <property type="entry name" value="TRIC"/>
    <property type="match status" value="1"/>
</dbReference>
<evidence type="ECO:0000256" key="12">
    <source>
        <dbReference type="ARBA" id="ARBA00023303"/>
    </source>
</evidence>
<keyword evidence="5" id="KW-0812">Transmembrane</keyword>
<dbReference type="GO" id="GO:0005789">
    <property type="term" value="C:endoplasmic reticulum membrane"/>
    <property type="evidence" value="ECO:0007669"/>
    <property type="project" value="UniProtKB-SubCell"/>
</dbReference>
<dbReference type="EMBL" id="WEKW01015753">
    <property type="protein sequence ID" value="NWI28402.1"/>
    <property type="molecule type" value="Genomic_DNA"/>
</dbReference>